<gene>
    <name evidence="2" type="ORF">OXYTRIMIC_467</name>
</gene>
<sequence length="146" mass="17376">MSPYKNQPTNRKEKAENTHGQKRLYSTKDSYKTTLNIQRKDWQIISNQTKMSGEITILKTQTNSLSYQTITVNFIFFNHKEKFRDGQEGMNDLKKIREERGNKHHKQQEINCCVTDRAKDLFAKRQRTKLKVKIRLDDERIKIQAT</sequence>
<evidence type="ECO:0000313" key="3">
    <source>
        <dbReference type="Proteomes" id="UP000053232"/>
    </source>
</evidence>
<evidence type="ECO:0000256" key="1">
    <source>
        <dbReference type="SAM" id="MobiDB-lite"/>
    </source>
</evidence>
<proteinExistence type="predicted"/>
<feature type="compositionally biased region" description="Basic and acidic residues" evidence="1">
    <location>
        <begin position="10"/>
        <end position="19"/>
    </location>
</feature>
<dbReference type="EMBL" id="ARYC01000008">
    <property type="protein sequence ID" value="KEJ83182.1"/>
    <property type="molecule type" value="Genomic_DNA"/>
</dbReference>
<dbReference type="AlphaFoldDB" id="A0A073ICQ2"/>
<keyword evidence="3" id="KW-1185">Reference proteome</keyword>
<feature type="region of interest" description="Disordered" evidence="1">
    <location>
        <begin position="1"/>
        <end position="27"/>
    </location>
</feature>
<accession>A0A073ICQ2</accession>
<comment type="caution">
    <text evidence="2">The sequence shown here is derived from an EMBL/GenBank/DDBJ whole genome shotgun (WGS) entry which is preliminary data.</text>
</comment>
<reference evidence="3" key="1">
    <citation type="journal article" date="2014" name="Cell">
        <title>The Architecture of a Scrambled Genome Reveals Massive Levels of Genomic Rearrangement during Development.</title>
        <authorList>
            <person name="Chen X."/>
            <person name="Bracht J.R."/>
            <person name="Goldman A.D."/>
            <person name="Dolzhenko E."/>
            <person name="Clay D.M."/>
            <person name="Swart E.C."/>
            <person name="Perlman D.H."/>
            <person name="Doak T.G."/>
            <person name="Stuart A."/>
            <person name="Amemiya C.T."/>
            <person name="Sebra R.P."/>
            <person name="Landweber L.F."/>
        </authorList>
    </citation>
    <scope>NUCLEOTIDE SEQUENCE [LARGE SCALE GENOMIC DNA]</scope>
    <source>
        <strain evidence="3">JRB310</strain>
    </source>
</reference>
<dbReference type="Proteomes" id="UP000053232">
    <property type="component" value="Unassembled WGS sequence"/>
</dbReference>
<evidence type="ECO:0000313" key="2">
    <source>
        <dbReference type="EMBL" id="KEJ83182.1"/>
    </source>
</evidence>
<name>A0A073ICQ2_9SPIT</name>
<organism evidence="2 3">
    <name type="scientific">Oxytricha trifallax</name>
    <dbReference type="NCBI Taxonomy" id="1172189"/>
    <lineage>
        <taxon>Eukaryota</taxon>
        <taxon>Sar</taxon>
        <taxon>Alveolata</taxon>
        <taxon>Ciliophora</taxon>
        <taxon>Intramacronucleata</taxon>
        <taxon>Spirotrichea</taxon>
        <taxon>Stichotrichia</taxon>
        <taxon>Sporadotrichida</taxon>
        <taxon>Oxytrichidae</taxon>
        <taxon>Oxytrichinae</taxon>
        <taxon>Oxytricha</taxon>
    </lineage>
</organism>
<protein>
    <submittedName>
        <fullName evidence="2">Uncharacterized protein</fullName>
    </submittedName>
</protein>